<keyword evidence="2" id="KW-1185">Reference proteome</keyword>
<evidence type="ECO:0000313" key="2">
    <source>
        <dbReference type="Proteomes" id="UP001434883"/>
    </source>
</evidence>
<comment type="caution">
    <text evidence="1">The sequence shown here is derived from an EMBL/GenBank/DDBJ whole genome shotgun (WGS) entry which is preliminary data.</text>
</comment>
<dbReference type="Proteomes" id="UP001434883">
    <property type="component" value="Unassembled WGS sequence"/>
</dbReference>
<accession>A0ABV0QAB2</accession>
<proteinExistence type="predicted"/>
<protein>
    <submittedName>
        <fullName evidence="1">Uncharacterized protein</fullName>
    </submittedName>
</protein>
<gene>
    <name evidence="1" type="ORF">XENOCAPTIV_016295</name>
</gene>
<evidence type="ECO:0000313" key="1">
    <source>
        <dbReference type="EMBL" id="MEQ2192731.1"/>
    </source>
</evidence>
<reference evidence="1 2" key="1">
    <citation type="submission" date="2021-06" db="EMBL/GenBank/DDBJ databases">
        <authorList>
            <person name="Palmer J.M."/>
        </authorList>
    </citation>
    <scope>NUCLEOTIDE SEQUENCE [LARGE SCALE GENOMIC DNA]</scope>
    <source>
        <strain evidence="1 2">XC_2019</strain>
        <tissue evidence="1">Muscle</tissue>
    </source>
</reference>
<name>A0ABV0QAB2_9TELE</name>
<sequence>MRLSSAGVMLLLQRGGVHFMSAGVPFARTVFGQKEGRGGETDGEEGEMVAEAGNQVFRVPAHFSISWTPDVSRMGLLNSSACFQALLESRNKLRIAAFQYFLKC</sequence>
<dbReference type="EMBL" id="JAHRIN010003381">
    <property type="protein sequence ID" value="MEQ2192731.1"/>
    <property type="molecule type" value="Genomic_DNA"/>
</dbReference>
<organism evidence="1 2">
    <name type="scientific">Xenoophorus captivus</name>
    <dbReference type="NCBI Taxonomy" id="1517983"/>
    <lineage>
        <taxon>Eukaryota</taxon>
        <taxon>Metazoa</taxon>
        <taxon>Chordata</taxon>
        <taxon>Craniata</taxon>
        <taxon>Vertebrata</taxon>
        <taxon>Euteleostomi</taxon>
        <taxon>Actinopterygii</taxon>
        <taxon>Neopterygii</taxon>
        <taxon>Teleostei</taxon>
        <taxon>Neoteleostei</taxon>
        <taxon>Acanthomorphata</taxon>
        <taxon>Ovalentaria</taxon>
        <taxon>Atherinomorphae</taxon>
        <taxon>Cyprinodontiformes</taxon>
        <taxon>Goodeidae</taxon>
        <taxon>Xenoophorus</taxon>
    </lineage>
</organism>